<reference evidence="1 2" key="1">
    <citation type="submission" date="2015-07" db="EMBL/GenBank/DDBJ databases">
        <title>The genome of Dufourea novaeangliae.</title>
        <authorList>
            <person name="Pan H."/>
            <person name="Kapheim K."/>
        </authorList>
    </citation>
    <scope>NUCLEOTIDE SEQUENCE [LARGE SCALE GENOMIC DNA]</scope>
    <source>
        <strain evidence="1">0120121106</strain>
        <tissue evidence="1">Whole body</tissue>
    </source>
</reference>
<organism evidence="1 2">
    <name type="scientific">Dufourea novaeangliae</name>
    <name type="common">Sweat bee</name>
    <dbReference type="NCBI Taxonomy" id="178035"/>
    <lineage>
        <taxon>Eukaryota</taxon>
        <taxon>Metazoa</taxon>
        <taxon>Ecdysozoa</taxon>
        <taxon>Arthropoda</taxon>
        <taxon>Hexapoda</taxon>
        <taxon>Insecta</taxon>
        <taxon>Pterygota</taxon>
        <taxon>Neoptera</taxon>
        <taxon>Endopterygota</taxon>
        <taxon>Hymenoptera</taxon>
        <taxon>Apocrita</taxon>
        <taxon>Aculeata</taxon>
        <taxon>Apoidea</taxon>
        <taxon>Anthophila</taxon>
        <taxon>Halictidae</taxon>
        <taxon>Rophitinae</taxon>
        <taxon>Dufourea</taxon>
    </lineage>
</organism>
<dbReference type="Proteomes" id="UP000076502">
    <property type="component" value="Unassembled WGS sequence"/>
</dbReference>
<dbReference type="AlphaFoldDB" id="A0A154PEQ7"/>
<proteinExistence type="predicted"/>
<sequence length="99" mass="11775">MIVLVVARVWTWLYVLPRKEHKDQVARTKESRREECLFRSRGYTEVFFQWSGREKELQSPRKVILLVERNRFRGTWPLGPKLWSQGAIERVAPVYANSG</sequence>
<evidence type="ECO:0000313" key="2">
    <source>
        <dbReference type="Proteomes" id="UP000076502"/>
    </source>
</evidence>
<evidence type="ECO:0000313" key="1">
    <source>
        <dbReference type="EMBL" id="KZC09914.1"/>
    </source>
</evidence>
<accession>A0A154PEQ7</accession>
<keyword evidence="2" id="KW-1185">Reference proteome</keyword>
<name>A0A154PEQ7_DUFNO</name>
<dbReference type="EMBL" id="KQ434878">
    <property type="protein sequence ID" value="KZC09914.1"/>
    <property type="molecule type" value="Genomic_DNA"/>
</dbReference>
<gene>
    <name evidence="1" type="ORF">WN55_00560</name>
</gene>
<protein>
    <submittedName>
        <fullName evidence="1">Uncharacterized protein</fullName>
    </submittedName>
</protein>